<evidence type="ECO:0000313" key="2">
    <source>
        <dbReference type="EMBL" id="THU53660.1"/>
    </source>
</evidence>
<dbReference type="Gene3D" id="1.25.40.10">
    <property type="entry name" value="Tetratricopeptide repeat domain"/>
    <property type="match status" value="1"/>
</dbReference>
<reference evidence="2 3" key="1">
    <citation type="journal article" date="2019" name="Nat. Plants">
        <title>Genome sequencing of Musa balbisiana reveals subgenome evolution and function divergence in polyploid bananas.</title>
        <authorList>
            <person name="Yao X."/>
        </authorList>
    </citation>
    <scope>NUCLEOTIDE SEQUENCE [LARGE SCALE GENOMIC DNA]</scope>
    <source>
        <strain evidence="3">cv. DH-PKW</strain>
        <tissue evidence="2">Leaves</tissue>
    </source>
</reference>
<feature type="region of interest" description="Disordered" evidence="1">
    <location>
        <begin position="75"/>
        <end position="96"/>
    </location>
</feature>
<dbReference type="AlphaFoldDB" id="A0A4S8IXM4"/>
<evidence type="ECO:0000256" key="1">
    <source>
        <dbReference type="SAM" id="MobiDB-lite"/>
    </source>
</evidence>
<dbReference type="SMART" id="SM00671">
    <property type="entry name" value="SEL1"/>
    <property type="match status" value="1"/>
</dbReference>
<keyword evidence="3" id="KW-1185">Reference proteome</keyword>
<organism evidence="2 3">
    <name type="scientific">Musa balbisiana</name>
    <name type="common">Banana</name>
    <dbReference type="NCBI Taxonomy" id="52838"/>
    <lineage>
        <taxon>Eukaryota</taxon>
        <taxon>Viridiplantae</taxon>
        <taxon>Streptophyta</taxon>
        <taxon>Embryophyta</taxon>
        <taxon>Tracheophyta</taxon>
        <taxon>Spermatophyta</taxon>
        <taxon>Magnoliopsida</taxon>
        <taxon>Liliopsida</taxon>
        <taxon>Zingiberales</taxon>
        <taxon>Musaceae</taxon>
        <taxon>Musa</taxon>
    </lineage>
</organism>
<dbReference type="InterPro" id="IPR006597">
    <property type="entry name" value="Sel1-like"/>
</dbReference>
<dbReference type="EMBL" id="PYDT01000008">
    <property type="protein sequence ID" value="THU53660.1"/>
    <property type="molecule type" value="Genomic_DNA"/>
</dbReference>
<dbReference type="Proteomes" id="UP000317650">
    <property type="component" value="Chromosome 10"/>
</dbReference>
<dbReference type="PANTHER" id="PTHR36792:SF5">
    <property type="entry name" value="SEL1 REPEAT PROTEIN"/>
    <property type="match status" value="1"/>
</dbReference>
<proteinExistence type="predicted"/>
<accession>A0A4S8IXM4</accession>
<dbReference type="InterPro" id="IPR011990">
    <property type="entry name" value="TPR-like_helical_dom_sf"/>
</dbReference>
<dbReference type="PANTHER" id="PTHR36792">
    <property type="entry name" value="EXPRESSED PROTEIN"/>
    <property type="match status" value="1"/>
</dbReference>
<dbReference type="SUPFAM" id="SSF81901">
    <property type="entry name" value="HCP-like"/>
    <property type="match status" value="1"/>
</dbReference>
<gene>
    <name evidence="2" type="ORF">C4D60_Mb10t16780</name>
</gene>
<protein>
    <submittedName>
        <fullName evidence="2">Uncharacterized protein</fullName>
    </submittedName>
</protein>
<name>A0A4S8IXM4_MUSBA</name>
<sequence>MDLADLPEANVPLKEVVADCARRWFQDALKEARAGDVSMQVLVAQMYHSGYGVAKNEQKANVWITKASRYQSAVRKVSNKHPGYNASDSYSDEEKN</sequence>
<comment type="caution">
    <text evidence="2">The sequence shown here is derived from an EMBL/GenBank/DDBJ whole genome shotgun (WGS) entry which is preliminary data.</text>
</comment>
<evidence type="ECO:0000313" key="3">
    <source>
        <dbReference type="Proteomes" id="UP000317650"/>
    </source>
</evidence>